<dbReference type="AlphaFoldDB" id="A0A4R3NN25"/>
<dbReference type="GO" id="GO:0005886">
    <property type="term" value="C:plasma membrane"/>
    <property type="evidence" value="ECO:0007669"/>
    <property type="project" value="InterPro"/>
</dbReference>
<sequence length="252" mass="28659">MNIKFLSLASSITTFFLPFQAGAVPMDKYNPVVFNMAQLYDFNPVKGNVKHVKSVVYNEDGSINYESDLKIAKDGCIESFSMTRTKDEYINSVHNELSVKREKNKLIGQDSNGPVEMEIGNNCLILSKKDSDGKLTYQYNADGFINSSWIAEPKTKLSAFHYDENNRSYNVSYYNDNKLFSEISVRYTSDETKPYDLILEVKVLDQSVLTVDTQCEYNQQGVSHKCQFVLTLISDGKQITLKKHSTTDASFY</sequence>
<evidence type="ECO:0000256" key="3">
    <source>
        <dbReference type="ARBA" id="ARBA00023136"/>
    </source>
</evidence>
<evidence type="ECO:0000256" key="2">
    <source>
        <dbReference type="ARBA" id="ARBA00022729"/>
    </source>
</evidence>
<gene>
    <name evidence="7" type="ORF">EC835_103415</name>
</gene>
<keyword evidence="3" id="KW-0472">Membrane</keyword>
<dbReference type="Proteomes" id="UP000295055">
    <property type="component" value="Unassembled WGS sequence"/>
</dbReference>
<evidence type="ECO:0000256" key="6">
    <source>
        <dbReference type="SAM" id="SignalP"/>
    </source>
</evidence>
<keyword evidence="1" id="KW-1003">Cell membrane</keyword>
<reference evidence="7 8" key="1">
    <citation type="submission" date="2019-03" db="EMBL/GenBank/DDBJ databases">
        <title>Genomic analyses of the natural microbiome of Caenorhabditis elegans.</title>
        <authorList>
            <person name="Samuel B."/>
        </authorList>
    </citation>
    <scope>NUCLEOTIDE SEQUENCE [LARGE SCALE GENOMIC DNA]</scope>
    <source>
        <strain evidence="7 8">JUb102</strain>
    </source>
</reference>
<feature type="signal peptide" evidence="6">
    <location>
        <begin position="1"/>
        <end position="23"/>
    </location>
</feature>
<evidence type="ECO:0000256" key="5">
    <source>
        <dbReference type="ARBA" id="ARBA00023288"/>
    </source>
</evidence>
<accession>A0A4R3NN25</accession>
<feature type="chain" id="PRO_5020881930" evidence="6">
    <location>
        <begin position="24"/>
        <end position="252"/>
    </location>
</feature>
<keyword evidence="2 6" id="KW-0732">Signal</keyword>
<evidence type="ECO:0000313" key="7">
    <source>
        <dbReference type="EMBL" id="TCT35957.1"/>
    </source>
</evidence>
<dbReference type="Pfam" id="PF06788">
    <property type="entry name" value="UPF0257"/>
    <property type="match status" value="1"/>
</dbReference>
<organism evidence="7 8">
    <name type="scientific">Providencia alcalifaciens</name>
    <dbReference type="NCBI Taxonomy" id="126385"/>
    <lineage>
        <taxon>Bacteria</taxon>
        <taxon>Pseudomonadati</taxon>
        <taxon>Pseudomonadota</taxon>
        <taxon>Gammaproteobacteria</taxon>
        <taxon>Enterobacterales</taxon>
        <taxon>Morganellaceae</taxon>
        <taxon>Providencia</taxon>
    </lineage>
</organism>
<dbReference type="OrthoDB" id="6462371at2"/>
<evidence type="ECO:0000313" key="8">
    <source>
        <dbReference type="Proteomes" id="UP000295055"/>
    </source>
</evidence>
<comment type="caution">
    <text evidence="7">The sequence shown here is derived from an EMBL/GenBank/DDBJ whole genome shotgun (WGS) entry which is preliminary data.</text>
</comment>
<keyword evidence="5" id="KW-0449">Lipoprotein</keyword>
<dbReference type="InterPro" id="IPR010646">
    <property type="entry name" value="UPF0257"/>
</dbReference>
<evidence type="ECO:0000256" key="1">
    <source>
        <dbReference type="ARBA" id="ARBA00022475"/>
    </source>
</evidence>
<proteinExistence type="predicted"/>
<dbReference type="EMBL" id="SMAS01000003">
    <property type="protein sequence ID" value="TCT35957.1"/>
    <property type="molecule type" value="Genomic_DNA"/>
</dbReference>
<name>A0A4R3NN25_9GAMM</name>
<dbReference type="RefSeq" id="WP_132496088.1">
    <property type="nucleotide sequence ID" value="NZ_SMAS01000003.1"/>
</dbReference>
<keyword evidence="4" id="KW-0564">Palmitate</keyword>
<evidence type="ECO:0000256" key="4">
    <source>
        <dbReference type="ARBA" id="ARBA00023139"/>
    </source>
</evidence>
<protein>
    <submittedName>
        <fullName evidence="7">Uncharacterized protein UPF0257</fullName>
    </submittedName>
</protein>